<protein>
    <submittedName>
        <fullName evidence="2">Transglutaminase family protein</fullName>
    </submittedName>
</protein>
<dbReference type="Gene3D" id="3.10.620.30">
    <property type="match status" value="1"/>
</dbReference>
<dbReference type="Pfam" id="PF01841">
    <property type="entry name" value="Transglut_core"/>
    <property type="match status" value="1"/>
</dbReference>
<reference evidence="2 3" key="2">
    <citation type="submission" date="2019-08" db="EMBL/GenBank/DDBJ databases">
        <title>Jejuicoccus antrihumi gen. nov., sp. nov., a new member of the family Dermacoccaceae isolated from a cave.</title>
        <authorList>
            <person name="Schumann P."/>
            <person name="Kim I.S."/>
        </authorList>
    </citation>
    <scope>NUCLEOTIDE SEQUENCE [LARGE SCALE GENOMIC DNA]</scope>
    <source>
        <strain evidence="2 3">C5-26</strain>
    </source>
</reference>
<dbReference type="SUPFAM" id="SSF54001">
    <property type="entry name" value="Cysteine proteinases"/>
    <property type="match status" value="1"/>
</dbReference>
<dbReference type="RefSeq" id="WP_146316098.1">
    <property type="nucleotide sequence ID" value="NZ_VCQV01000007.1"/>
</dbReference>
<dbReference type="InterPro" id="IPR038765">
    <property type="entry name" value="Papain-like_cys_pep_sf"/>
</dbReference>
<feature type="domain" description="Transglutaminase-like" evidence="1">
    <location>
        <begin position="186"/>
        <end position="256"/>
    </location>
</feature>
<evidence type="ECO:0000313" key="2">
    <source>
        <dbReference type="EMBL" id="TWP37224.1"/>
    </source>
</evidence>
<evidence type="ECO:0000259" key="1">
    <source>
        <dbReference type="SMART" id="SM00460"/>
    </source>
</evidence>
<dbReference type="OrthoDB" id="9804023at2"/>
<organism evidence="2 3">
    <name type="scientific">Leekyejoonella antrihumi</name>
    <dbReference type="NCBI Taxonomy" id="1660198"/>
    <lineage>
        <taxon>Bacteria</taxon>
        <taxon>Bacillati</taxon>
        <taxon>Actinomycetota</taxon>
        <taxon>Actinomycetes</taxon>
        <taxon>Micrococcales</taxon>
        <taxon>Dermacoccaceae</taxon>
        <taxon>Leekyejoonella</taxon>
    </lineage>
</organism>
<dbReference type="Pfam" id="PF08379">
    <property type="entry name" value="Bact_transglu_N"/>
    <property type="match status" value="1"/>
</dbReference>
<dbReference type="InterPro" id="IPR002931">
    <property type="entry name" value="Transglutaminase-like"/>
</dbReference>
<dbReference type="InterPro" id="IPR013589">
    <property type="entry name" value="Bac_transglu_N"/>
</dbReference>
<name>A0A563E5U6_9MICO</name>
<dbReference type="EMBL" id="VCQV01000007">
    <property type="protein sequence ID" value="TWP37224.1"/>
    <property type="molecule type" value="Genomic_DNA"/>
</dbReference>
<keyword evidence="3" id="KW-1185">Reference proteome</keyword>
<dbReference type="SMART" id="SM00460">
    <property type="entry name" value="TGc"/>
    <property type="match status" value="1"/>
</dbReference>
<comment type="caution">
    <text evidence="2">The sequence shown here is derived from an EMBL/GenBank/DDBJ whole genome shotgun (WGS) entry which is preliminary data.</text>
</comment>
<dbReference type="PANTHER" id="PTHR33490">
    <property type="entry name" value="BLR5614 PROTEIN-RELATED"/>
    <property type="match status" value="1"/>
</dbReference>
<gene>
    <name evidence="2" type="ORF">FGL98_07400</name>
</gene>
<dbReference type="Proteomes" id="UP000320244">
    <property type="component" value="Unassembled WGS sequence"/>
</dbReference>
<reference evidence="2 3" key="1">
    <citation type="submission" date="2019-05" db="EMBL/GenBank/DDBJ databases">
        <authorList>
            <person name="Lee S.D."/>
        </authorList>
    </citation>
    <scope>NUCLEOTIDE SEQUENCE [LARGE SCALE GENOMIC DNA]</scope>
    <source>
        <strain evidence="2 3">C5-26</strain>
    </source>
</reference>
<dbReference type="AlphaFoldDB" id="A0A563E5U6"/>
<proteinExistence type="predicted"/>
<accession>A0A563E5U6</accession>
<sequence>MTNDDLHSRRIYDVHHRTEYSYAEYVTASYGRACLRPRDTPHQQAYSSRIEIVPAAGTLTEHVDLFGNFSHYFEVRTRHTELKVHKSSTVQVEWPRVDVDGLNRWTVGSAVEELRRDDAIDRVTGSLYRLPSSLVEIAAPVRAYAEKVLVPRRPLGEALEALTHSIHDEIAYEQGATTVTTTLAEVLEARAGVCQDFAHLAAGCLRHVGFPARYVSGYLETSPPAGQPKLEGSDASHAWCSVVVPGGEWVDLDPTNDHFADSRYIVTAWGRDFRDVSPMKGVIFTESGSSTLHVAVDVVRRADHELPARAAAAGDSADGS</sequence>
<dbReference type="PANTHER" id="PTHR33490:SF7">
    <property type="entry name" value="BLR2979 PROTEIN"/>
    <property type="match status" value="1"/>
</dbReference>
<evidence type="ECO:0000313" key="3">
    <source>
        <dbReference type="Proteomes" id="UP000320244"/>
    </source>
</evidence>